<dbReference type="Proteomes" id="UP000527355">
    <property type="component" value="Unassembled WGS sequence"/>
</dbReference>
<dbReference type="AlphaFoldDB" id="A0A7J7XH44"/>
<keyword evidence="2" id="KW-1185">Reference proteome</keyword>
<comment type="caution">
    <text evidence="1">The sequence shown here is derived from an EMBL/GenBank/DDBJ whole genome shotgun (WGS) entry which is preliminary data.</text>
</comment>
<organism evidence="1 2">
    <name type="scientific">Myotis myotis</name>
    <name type="common">Greater mouse-eared bat</name>
    <name type="synonym">Vespertilio myotis</name>
    <dbReference type="NCBI Taxonomy" id="51298"/>
    <lineage>
        <taxon>Eukaryota</taxon>
        <taxon>Metazoa</taxon>
        <taxon>Chordata</taxon>
        <taxon>Craniata</taxon>
        <taxon>Vertebrata</taxon>
        <taxon>Euteleostomi</taxon>
        <taxon>Mammalia</taxon>
        <taxon>Eutheria</taxon>
        <taxon>Laurasiatheria</taxon>
        <taxon>Chiroptera</taxon>
        <taxon>Yangochiroptera</taxon>
        <taxon>Vespertilionidae</taxon>
        <taxon>Myotis</taxon>
    </lineage>
</organism>
<dbReference type="EMBL" id="JABWUV010000006">
    <property type="protein sequence ID" value="KAF6349027.1"/>
    <property type="molecule type" value="Genomic_DNA"/>
</dbReference>
<protein>
    <submittedName>
        <fullName evidence="1">Uncharacterized protein</fullName>
    </submittedName>
</protein>
<sequence>MKTMYERKDLTRSLGINWLGTGDLFEPHGIPGVRQCGGCRYRVTWTCPRALVLPVSRDSHSLDSGAGEREGGGRASLSVLCPQGHLFLVHASWRCQDLSAQSPVFKIRPLEPGRWQPAPWGVAYTANSSCWDIGCEPKPGGPGR</sequence>
<proteinExistence type="predicted"/>
<evidence type="ECO:0000313" key="2">
    <source>
        <dbReference type="Proteomes" id="UP000527355"/>
    </source>
</evidence>
<gene>
    <name evidence="1" type="ORF">mMyoMyo1_011614</name>
</gene>
<name>A0A7J7XH44_MYOMY</name>
<evidence type="ECO:0000313" key="1">
    <source>
        <dbReference type="EMBL" id="KAF6349027.1"/>
    </source>
</evidence>
<accession>A0A7J7XH44</accession>
<reference evidence="1 2" key="1">
    <citation type="journal article" date="2020" name="Nature">
        <title>Six reference-quality genomes reveal evolution of bat adaptations.</title>
        <authorList>
            <person name="Jebb D."/>
            <person name="Huang Z."/>
            <person name="Pippel M."/>
            <person name="Hughes G.M."/>
            <person name="Lavrichenko K."/>
            <person name="Devanna P."/>
            <person name="Winkler S."/>
            <person name="Jermiin L.S."/>
            <person name="Skirmuntt E.C."/>
            <person name="Katzourakis A."/>
            <person name="Burkitt-Gray L."/>
            <person name="Ray D.A."/>
            <person name="Sullivan K.A.M."/>
            <person name="Roscito J.G."/>
            <person name="Kirilenko B.M."/>
            <person name="Davalos L.M."/>
            <person name="Corthals A.P."/>
            <person name="Power M.L."/>
            <person name="Jones G."/>
            <person name="Ransome R.D."/>
            <person name="Dechmann D.K.N."/>
            <person name="Locatelli A.G."/>
            <person name="Puechmaille S.J."/>
            <person name="Fedrigo O."/>
            <person name="Jarvis E.D."/>
            <person name="Hiller M."/>
            <person name="Vernes S.C."/>
            <person name="Myers E.W."/>
            <person name="Teeling E.C."/>
        </authorList>
    </citation>
    <scope>NUCLEOTIDE SEQUENCE [LARGE SCALE GENOMIC DNA]</scope>
    <source>
        <strain evidence="1">MMyoMyo1</strain>
        <tissue evidence="1">Flight muscle</tissue>
    </source>
</reference>